<evidence type="ECO:0000256" key="8">
    <source>
        <dbReference type="ARBA" id="ARBA00023163"/>
    </source>
</evidence>
<evidence type="ECO:0000256" key="5">
    <source>
        <dbReference type="ARBA" id="ARBA00022833"/>
    </source>
</evidence>
<feature type="compositionally biased region" description="Basic and acidic residues" evidence="11">
    <location>
        <begin position="520"/>
        <end position="539"/>
    </location>
</feature>
<feature type="compositionally biased region" description="Basic and acidic residues" evidence="11">
    <location>
        <begin position="99"/>
        <end position="108"/>
    </location>
</feature>
<feature type="region of interest" description="Disordered" evidence="11">
    <location>
        <begin position="503"/>
        <end position="559"/>
    </location>
</feature>
<reference evidence="13" key="2">
    <citation type="submission" date="2025-09" db="UniProtKB">
        <authorList>
            <consortium name="Ensembl"/>
        </authorList>
    </citation>
    <scope>IDENTIFICATION</scope>
</reference>
<dbReference type="InterPro" id="IPR039363">
    <property type="entry name" value="ZNF750"/>
</dbReference>
<evidence type="ECO:0000259" key="12">
    <source>
        <dbReference type="Pfam" id="PF15269"/>
    </source>
</evidence>
<dbReference type="STRING" id="409849.ENSPMGP00000010414"/>
<dbReference type="GO" id="GO:0005634">
    <property type="term" value="C:nucleus"/>
    <property type="evidence" value="ECO:0007669"/>
    <property type="project" value="UniProtKB-SubCell"/>
</dbReference>
<dbReference type="GO" id="GO:0008544">
    <property type="term" value="P:epidermis development"/>
    <property type="evidence" value="ECO:0007669"/>
    <property type="project" value="TreeGrafter"/>
</dbReference>
<evidence type="ECO:0000313" key="13">
    <source>
        <dbReference type="Ensembl" id="ENSPMGP00000010414.1"/>
    </source>
</evidence>
<dbReference type="Ensembl" id="ENSPMGT00000011109.1">
    <property type="protein sequence ID" value="ENSPMGP00000010414.1"/>
    <property type="gene ID" value="ENSPMGG00000008625.1"/>
</dbReference>
<dbReference type="GO" id="GO:0001228">
    <property type="term" value="F:DNA-binding transcription activator activity, RNA polymerase II-specific"/>
    <property type="evidence" value="ECO:0007669"/>
    <property type="project" value="TreeGrafter"/>
</dbReference>
<dbReference type="GO" id="GO:0030154">
    <property type="term" value="P:cell differentiation"/>
    <property type="evidence" value="ECO:0007669"/>
    <property type="project" value="UniProtKB-KW"/>
</dbReference>
<dbReference type="AlphaFoldDB" id="A0A3B4A194"/>
<evidence type="ECO:0000256" key="11">
    <source>
        <dbReference type="SAM" id="MobiDB-lite"/>
    </source>
</evidence>
<reference evidence="13" key="1">
    <citation type="submission" date="2025-08" db="UniProtKB">
        <authorList>
            <consortium name="Ensembl"/>
        </authorList>
    </citation>
    <scope>IDENTIFICATION</scope>
</reference>
<feature type="compositionally biased region" description="Polar residues" evidence="11">
    <location>
        <begin position="509"/>
        <end position="519"/>
    </location>
</feature>
<protein>
    <recommendedName>
        <fullName evidence="10">Zinc finger protein 750</fullName>
    </recommendedName>
</protein>
<feature type="compositionally biased region" description="Basic residues" evidence="11">
    <location>
        <begin position="540"/>
        <end position="559"/>
    </location>
</feature>
<feature type="region of interest" description="Disordered" evidence="11">
    <location>
        <begin position="311"/>
        <end position="428"/>
    </location>
</feature>
<evidence type="ECO:0000256" key="9">
    <source>
        <dbReference type="ARBA" id="ARBA00023242"/>
    </source>
</evidence>
<proteinExistence type="predicted"/>
<dbReference type="Pfam" id="PF15269">
    <property type="entry name" value="zf-C2H2_7"/>
    <property type="match status" value="1"/>
</dbReference>
<evidence type="ECO:0000256" key="3">
    <source>
        <dbReference type="ARBA" id="ARBA00022771"/>
    </source>
</evidence>
<organism evidence="13 14">
    <name type="scientific">Periophthalmus magnuspinnatus</name>
    <dbReference type="NCBI Taxonomy" id="409849"/>
    <lineage>
        <taxon>Eukaryota</taxon>
        <taxon>Metazoa</taxon>
        <taxon>Chordata</taxon>
        <taxon>Craniata</taxon>
        <taxon>Vertebrata</taxon>
        <taxon>Euteleostomi</taxon>
        <taxon>Actinopterygii</taxon>
        <taxon>Neopterygii</taxon>
        <taxon>Teleostei</taxon>
        <taxon>Neoteleostei</taxon>
        <taxon>Acanthomorphata</taxon>
        <taxon>Gobiaria</taxon>
        <taxon>Gobiiformes</taxon>
        <taxon>Gobioidei</taxon>
        <taxon>Gobiidae</taxon>
        <taxon>Oxudercinae</taxon>
        <taxon>Periophthalmus</taxon>
    </lineage>
</organism>
<keyword evidence="4" id="KW-0221">Differentiation</keyword>
<keyword evidence="2" id="KW-0479">Metal-binding</keyword>
<keyword evidence="7" id="KW-0010">Activator</keyword>
<dbReference type="PANTHER" id="PTHR14678">
    <property type="entry name" value="PROLINE-RICH PROTEIN 35-RELATED"/>
    <property type="match status" value="1"/>
</dbReference>
<evidence type="ECO:0000256" key="2">
    <source>
        <dbReference type="ARBA" id="ARBA00022723"/>
    </source>
</evidence>
<dbReference type="PANTHER" id="PTHR14678:SF1">
    <property type="entry name" value="ZINC FINGER PROTEIN 750"/>
    <property type="match status" value="1"/>
</dbReference>
<evidence type="ECO:0000256" key="4">
    <source>
        <dbReference type="ARBA" id="ARBA00022782"/>
    </source>
</evidence>
<feature type="compositionally biased region" description="Polar residues" evidence="11">
    <location>
        <begin position="86"/>
        <end position="97"/>
    </location>
</feature>
<dbReference type="Proteomes" id="UP000261520">
    <property type="component" value="Unplaced"/>
</dbReference>
<feature type="region of interest" description="Disordered" evidence="11">
    <location>
        <begin position="74"/>
        <end position="183"/>
    </location>
</feature>
<evidence type="ECO:0000256" key="7">
    <source>
        <dbReference type="ARBA" id="ARBA00023159"/>
    </source>
</evidence>
<keyword evidence="9" id="KW-0539">Nucleus</keyword>
<comment type="subcellular location">
    <subcellularLocation>
        <location evidence="1">Nucleus</location>
    </subcellularLocation>
</comment>
<feature type="domain" description="Zinc finger protein 750-like zinc finger" evidence="12">
    <location>
        <begin position="5"/>
        <end position="58"/>
    </location>
</feature>
<name>A0A3B4A194_9GOBI</name>
<keyword evidence="3" id="KW-0863">Zinc-finger</keyword>
<dbReference type="GO" id="GO:1990841">
    <property type="term" value="F:promoter-specific chromatin binding"/>
    <property type="evidence" value="ECO:0007669"/>
    <property type="project" value="TreeGrafter"/>
</dbReference>
<feature type="compositionally biased region" description="Polar residues" evidence="11">
    <location>
        <begin position="355"/>
        <end position="364"/>
    </location>
</feature>
<feature type="compositionally biased region" description="Basic and acidic residues" evidence="11">
    <location>
        <begin position="416"/>
        <end position="428"/>
    </location>
</feature>
<keyword evidence="8" id="KW-0804">Transcription</keyword>
<accession>A0A3B4A194</accession>
<keyword evidence="6" id="KW-0805">Transcription regulation</keyword>
<evidence type="ECO:0000256" key="10">
    <source>
        <dbReference type="ARBA" id="ARBA00040216"/>
    </source>
</evidence>
<sequence>METAQERKPKRPHYIPRPPGKPFKYQCFQCPFTCNEKSHLFNHMKYNLCKNSISLVSQKNGTASRQIKTTVKAVGAKTKDSPSPSPAFQNVDKNINGENKAEEEKSKDDTEEVDVVCDSPKNKECDSLTSPVVDPDNTENNELMPLPRPSAFSPVTPTGAEKPSVVQPEDPKTSTLHQAGFPWGTMTTPSVPLKPYPPPLVPEYPPYLLTDQGLYPSYYLTANHHRSDQNSNSFRPEFLDPQRPLVPQPVTPSYPPLFPPFPYRYCSPLHATPPLHYSLYGPHELAMPITGTRYLPLDMYSPNLGPKDYDFYLQGRASHGTGPVEENNQGQNNDKVTRLSPKEGCSASGSPDRPCNSNNVQTDSEGPHYTPPLSQPSRPDSRQESSAEILISADKQYSAVTDNNRDEVAPLNLSTRSHDREDGSPIRRATDNLGREELPLNLSIRPSYVSPSIWSTSKKPQKELDVDMDEEVCDQRQTAALALCQLASASSATSYEINRGVTELEESSNKTLQEGTKSTTETEAKTVKRKNKDTNENSHKPTKRAKTTGRALRRRPRCC</sequence>
<evidence type="ECO:0000313" key="14">
    <source>
        <dbReference type="Proteomes" id="UP000261520"/>
    </source>
</evidence>
<dbReference type="GO" id="GO:0008270">
    <property type="term" value="F:zinc ion binding"/>
    <property type="evidence" value="ECO:0007669"/>
    <property type="project" value="UniProtKB-KW"/>
</dbReference>
<evidence type="ECO:0000256" key="1">
    <source>
        <dbReference type="ARBA" id="ARBA00004123"/>
    </source>
</evidence>
<keyword evidence="5" id="KW-0862">Zinc</keyword>
<evidence type="ECO:0000256" key="6">
    <source>
        <dbReference type="ARBA" id="ARBA00023015"/>
    </source>
</evidence>
<dbReference type="InterPro" id="IPR039064">
    <property type="entry name" value="ZNF750_Znf"/>
</dbReference>
<keyword evidence="14" id="KW-1185">Reference proteome</keyword>
<dbReference type="GO" id="GO:0000978">
    <property type="term" value="F:RNA polymerase II cis-regulatory region sequence-specific DNA binding"/>
    <property type="evidence" value="ECO:0007669"/>
    <property type="project" value="TreeGrafter"/>
</dbReference>